<dbReference type="Gene3D" id="4.10.1080.10">
    <property type="entry name" value="TSP type-3 repeat"/>
    <property type="match status" value="1"/>
</dbReference>
<dbReference type="Pfam" id="PF18884">
    <property type="entry name" value="TSP3_bac"/>
    <property type="match status" value="8"/>
</dbReference>
<proteinExistence type="predicted"/>
<feature type="compositionally biased region" description="Acidic residues" evidence="5">
    <location>
        <begin position="183"/>
        <end position="193"/>
    </location>
</feature>
<dbReference type="OrthoDB" id="291824at2157"/>
<feature type="compositionally biased region" description="Acidic residues" evidence="5">
    <location>
        <begin position="49"/>
        <end position="59"/>
    </location>
</feature>
<feature type="region of interest" description="Disordered" evidence="5">
    <location>
        <begin position="46"/>
        <end position="220"/>
    </location>
</feature>
<organism evidence="6 7">
    <name type="scientific">Natrinema salifodinae</name>
    <dbReference type="NCBI Taxonomy" id="1202768"/>
    <lineage>
        <taxon>Archaea</taxon>
        <taxon>Methanobacteriati</taxon>
        <taxon>Methanobacteriota</taxon>
        <taxon>Stenosarchaea group</taxon>
        <taxon>Halobacteria</taxon>
        <taxon>Halobacteriales</taxon>
        <taxon>Natrialbaceae</taxon>
        <taxon>Natrinema</taxon>
    </lineage>
</organism>
<evidence type="ECO:0000313" key="6">
    <source>
        <dbReference type="EMBL" id="SEW09231.1"/>
    </source>
</evidence>
<dbReference type="PANTHER" id="PTHR37467">
    <property type="entry name" value="EXPORTED CALCIUM-BINDING GLYCOPROTEIN-RELATED"/>
    <property type="match status" value="1"/>
</dbReference>
<dbReference type="GO" id="GO:0008237">
    <property type="term" value="F:metallopeptidase activity"/>
    <property type="evidence" value="ECO:0007669"/>
    <property type="project" value="InterPro"/>
</dbReference>
<dbReference type="SUPFAM" id="SSF55486">
    <property type="entry name" value="Metalloproteases ('zincins'), catalytic domain"/>
    <property type="match status" value="1"/>
</dbReference>
<sequence length="428" mass="45575">MRSISLVAIVLVVGLLAAGIVGVEPIADPDGDGVATVTEVRDGTAVFDADTDGDGLDDGNEARFGTDPTAADSDGDGLADGREVLDLGTDPLDSDTDGDGVADGVEVDEYGTDPTDSDTDGDGLSDRAEVRRHDTDPTAADSDRDGLADGNELDEYGTDPAIADTDEDGLDDGVELREHETDPTDSDTDDDGLADGAEVHEHGTDPAVADTDGDGLSDGTEVHRRNLFPDADPLRTNIYVEVDTMERTDFDRDEVDEIVSAFADAPLENPDGSTGAALHFEFDESIPWDSSTDAGELARYRSQYFDRAGQGYHYLVIVEDVAGDSGTTNVIGKAGLGTMMVEDQARPDATGTTVMHELGHSLGLSNTDFEGVDSREYRFWQYPSVMNYNAPADYYGYSSGTRSADFDDWAYLDEHLFTPSTSQVTVDG</sequence>
<dbReference type="InterPro" id="IPR024079">
    <property type="entry name" value="MetalloPept_cat_dom_sf"/>
</dbReference>
<keyword evidence="3" id="KW-0732">Signal</keyword>
<feature type="compositionally biased region" description="Acidic residues" evidence="5">
    <location>
        <begin position="92"/>
        <end position="123"/>
    </location>
</feature>
<dbReference type="GO" id="GO:0005509">
    <property type="term" value="F:calcium ion binding"/>
    <property type="evidence" value="ECO:0007669"/>
    <property type="project" value="InterPro"/>
</dbReference>
<evidence type="ECO:0000256" key="2">
    <source>
        <dbReference type="ARBA" id="ARBA00022525"/>
    </source>
</evidence>
<dbReference type="InterPro" id="IPR053180">
    <property type="entry name" value="Ca-binding_acidic-repeat"/>
</dbReference>
<evidence type="ECO:0000313" key="7">
    <source>
        <dbReference type="Proteomes" id="UP000183275"/>
    </source>
</evidence>
<evidence type="ECO:0008006" key="8">
    <source>
        <dbReference type="Google" id="ProtNLM"/>
    </source>
</evidence>
<dbReference type="RefSeq" id="WP_049989567.1">
    <property type="nucleotide sequence ID" value="NZ_FOIS01000003.1"/>
</dbReference>
<keyword evidence="2" id="KW-0964">Secreted</keyword>
<accession>A0A1I0P577</accession>
<feature type="compositionally biased region" description="Basic and acidic residues" evidence="5">
    <location>
        <begin position="124"/>
        <end position="147"/>
    </location>
</feature>
<dbReference type="Gene3D" id="3.40.390.10">
    <property type="entry name" value="Collagenase (Catalytic Domain)"/>
    <property type="match status" value="1"/>
</dbReference>
<dbReference type="AlphaFoldDB" id="A0A1I0P577"/>
<dbReference type="EMBL" id="FOIS01000003">
    <property type="protein sequence ID" value="SEW09231.1"/>
    <property type="molecule type" value="Genomic_DNA"/>
</dbReference>
<evidence type="ECO:0000256" key="4">
    <source>
        <dbReference type="ARBA" id="ARBA00022837"/>
    </source>
</evidence>
<protein>
    <recommendedName>
        <fullName evidence="8">Thrombospondin type 3 repeat-containing protein</fullName>
    </recommendedName>
</protein>
<name>A0A1I0P577_9EURY</name>
<keyword evidence="4" id="KW-0106">Calcium</keyword>
<keyword evidence="7" id="KW-1185">Reference proteome</keyword>
<dbReference type="PANTHER" id="PTHR37467:SF1">
    <property type="entry name" value="EXPORTED CALCIUM-BINDING GLYCOPROTEIN"/>
    <property type="match status" value="1"/>
</dbReference>
<dbReference type="eggNOG" id="arCOG07561">
    <property type="taxonomic scope" value="Archaea"/>
</dbReference>
<feature type="compositionally biased region" description="Acidic residues" evidence="5">
    <location>
        <begin position="164"/>
        <end position="173"/>
    </location>
</feature>
<dbReference type="InterPro" id="IPR028974">
    <property type="entry name" value="TSP_type-3_rpt"/>
</dbReference>
<reference evidence="7" key="1">
    <citation type="submission" date="2016-10" db="EMBL/GenBank/DDBJ databases">
        <authorList>
            <person name="Varghese N."/>
        </authorList>
    </citation>
    <scope>NUCLEOTIDE SEQUENCE [LARGE SCALE GENOMIC DNA]</scope>
    <source>
        <strain evidence="7">CGMCC 1.12284</strain>
    </source>
</reference>
<dbReference type="Proteomes" id="UP000183275">
    <property type="component" value="Unassembled WGS sequence"/>
</dbReference>
<evidence type="ECO:0000256" key="1">
    <source>
        <dbReference type="ARBA" id="ARBA00004613"/>
    </source>
</evidence>
<evidence type="ECO:0000256" key="3">
    <source>
        <dbReference type="ARBA" id="ARBA00022729"/>
    </source>
</evidence>
<dbReference type="InterPro" id="IPR059100">
    <property type="entry name" value="TSP3_bac"/>
</dbReference>
<gene>
    <name evidence="6" type="ORF">SAMN05216285_2138</name>
</gene>
<comment type="subcellular location">
    <subcellularLocation>
        <location evidence="1">Secreted</location>
    </subcellularLocation>
</comment>
<evidence type="ECO:0000256" key="5">
    <source>
        <dbReference type="SAM" id="MobiDB-lite"/>
    </source>
</evidence>